<dbReference type="SUPFAM" id="SSF63829">
    <property type="entry name" value="Calcium-dependent phosphotriesterase"/>
    <property type="match status" value="1"/>
</dbReference>
<keyword evidence="6" id="KW-0812">Transmembrane</keyword>
<dbReference type="PANTHER" id="PTHR10680:SF14">
    <property type="entry name" value="PEPTIDYL-GLYCINE ALPHA-AMIDATING MONOOXYGENASE"/>
    <property type="match status" value="1"/>
</dbReference>
<evidence type="ECO:0000256" key="1">
    <source>
        <dbReference type="ARBA" id="ARBA00022729"/>
    </source>
</evidence>
<evidence type="ECO:0000256" key="6">
    <source>
        <dbReference type="SAM" id="Phobius"/>
    </source>
</evidence>
<evidence type="ECO:0000313" key="8">
    <source>
        <dbReference type="Proteomes" id="UP000694545"/>
    </source>
</evidence>
<reference evidence="7" key="1">
    <citation type="submission" date="2025-08" db="UniProtKB">
        <authorList>
            <consortium name="Ensembl"/>
        </authorList>
    </citation>
    <scope>IDENTIFICATION</scope>
</reference>
<evidence type="ECO:0000256" key="5">
    <source>
        <dbReference type="PROSITE-ProRule" id="PRU00504"/>
    </source>
</evidence>
<keyword evidence="1" id="KW-0732">Signal</keyword>
<organism evidence="7 8">
    <name type="scientific">Varanus komodoensis</name>
    <name type="common">Komodo dragon</name>
    <dbReference type="NCBI Taxonomy" id="61221"/>
    <lineage>
        <taxon>Eukaryota</taxon>
        <taxon>Metazoa</taxon>
        <taxon>Chordata</taxon>
        <taxon>Craniata</taxon>
        <taxon>Vertebrata</taxon>
        <taxon>Euteleostomi</taxon>
        <taxon>Lepidosauria</taxon>
        <taxon>Squamata</taxon>
        <taxon>Bifurcata</taxon>
        <taxon>Unidentata</taxon>
        <taxon>Episquamata</taxon>
        <taxon>Toxicofera</taxon>
        <taxon>Anguimorpha</taxon>
        <taxon>Paleoanguimorpha</taxon>
        <taxon>Varanoidea</taxon>
        <taxon>Varanidae</taxon>
        <taxon>Varanus</taxon>
    </lineage>
</organism>
<dbReference type="FunFam" id="2.120.10.30:FF:000043">
    <property type="entry name" value="NHL repeat containing 3"/>
    <property type="match status" value="1"/>
</dbReference>
<dbReference type="Ensembl" id="ENSVKKT00000013348.1">
    <property type="protein sequence ID" value="ENSVKKP00000013030.1"/>
    <property type="gene ID" value="ENSVKKG00000009022.1"/>
</dbReference>
<dbReference type="AlphaFoldDB" id="A0A8D2JIJ4"/>
<feature type="repeat" description="NHL" evidence="5">
    <location>
        <begin position="213"/>
        <end position="252"/>
    </location>
</feature>
<keyword evidence="8" id="KW-1185">Reference proteome</keyword>
<evidence type="ECO:0000256" key="4">
    <source>
        <dbReference type="ARBA" id="ARBA00071346"/>
    </source>
</evidence>
<name>A0A8D2JIJ4_VARKO</name>
<dbReference type="OrthoDB" id="10044505at2759"/>
<dbReference type="KEGG" id="vko:123030386"/>
<dbReference type="InterPro" id="IPR011042">
    <property type="entry name" value="6-blade_b-propeller_TolB-like"/>
</dbReference>
<dbReference type="CTD" id="387921"/>
<reference evidence="7" key="2">
    <citation type="submission" date="2025-09" db="UniProtKB">
        <authorList>
            <consortium name="Ensembl"/>
        </authorList>
    </citation>
    <scope>IDENTIFICATION</scope>
</reference>
<gene>
    <name evidence="7" type="primary">NHLRC3</name>
</gene>
<dbReference type="InterPro" id="IPR001258">
    <property type="entry name" value="NHL_repeat"/>
</dbReference>
<keyword evidence="6" id="KW-1133">Transmembrane helix</keyword>
<dbReference type="PROSITE" id="PS51125">
    <property type="entry name" value="NHL"/>
    <property type="match status" value="1"/>
</dbReference>
<dbReference type="Gene3D" id="2.120.10.30">
    <property type="entry name" value="TolB, C-terminal domain"/>
    <property type="match status" value="1"/>
</dbReference>
<dbReference type="PANTHER" id="PTHR10680">
    <property type="entry name" value="PEPTIDYL-GLYCINE ALPHA-AMIDATING MONOOXYGENASE"/>
    <property type="match status" value="1"/>
</dbReference>
<feature type="transmembrane region" description="Helical" evidence="6">
    <location>
        <begin position="12"/>
        <end position="31"/>
    </location>
</feature>
<accession>A0A8D2JIJ4</accession>
<dbReference type="Pfam" id="PF01436">
    <property type="entry name" value="NHL"/>
    <property type="match status" value="1"/>
</dbReference>
<evidence type="ECO:0000256" key="2">
    <source>
        <dbReference type="ARBA" id="ARBA00022737"/>
    </source>
</evidence>
<keyword evidence="2" id="KW-0677">Repeat</keyword>
<protein>
    <recommendedName>
        <fullName evidence="4">NHL repeat-containing protein 3</fullName>
    </recommendedName>
</protein>
<evidence type="ECO:0000256" key="3">
    <source>
        <dbReference type="ARBA" id="ARBA00023180"/>
    </source>
</evidence>
<dbReference type="GeneID" id="123030386"/>
<evidence type="ECO:0000313" key="7">
    <source>
        <dbReference type="Ensembl" id="ENSVKKP00000013030.1"/>
    </source>
</evidence>
<dbReference type="OMA" id="GDFLMSW"/>
<proteinExistence type="predicted"/>
<dbReference type="RefSeq" id="XP_044300194.1">
    <property type="nucleotide sequence ID" value="XM_044444259.1"/>
</dbReference>
<sequence length="348" mass="38295">MGVGRCLRLRLVAGLGGTASLLLLIALYRVGPELQVLNQLTFYAVWRIEKPLYKLDVNWPKFPEQITDQTFCVAVDDIHGLVYVGQRGDDNVPKVMVYGEDGYFLQAWNITTIEMPHGIFALNIPSMSSVWITDVGTGKYGHTVKQYSPAGQLLRIIGTPGKAGSGTNPLQFDQPADLFVEPMGDIYIVDGDGGLNNRLIKLTPDLKTLWLRGENGSAPTQFRIPHSVTVDSVGRVWVADRANWRIQAFDKTTGEWLGTWRSCFTEDGPSSVRLTPDEKYMIVAQINISRVLILAAPPVGAIGDCVVVDTIQLADEVKPHLLDVSMKTGAIYVAEIGAQQVQKFVPLD</sequence>
<keyword evidence="3" id="KW-0325">Glycoprotein</keyword>
<keyword evidence="6" id="KW-0472">Membrane</keyword>
<dbReference type="Proteomes" id="UP000694545">
    <property type="component" value="Unplaced"/>
</dbReference>